<dbReference type="InterPro" id="IPR011047">
    <property type="entry name" value="Quinoprotein_ADH-like_sf"/>
</dbReference>
<gene>
    <name evidence="5" type="ORF">PGLA2088_LOCUS45574</name>
</gene>
<dbReference type="AlphaFoldDB" id="A0A813LKB5"/>
<comment type="caution">
    <text evidence="5">The sequence shown here is derived from an EMBL/GenBank/DDBJ whole genome shotgun (WGS) entry which is preliminary data.</text>
</comment>
<dbReference type="CDD" id="cd17039">
    <property type="entry name" value="Ubl_ubiquitin_like"/>
    <property type="match status" value="1"/>
</dbReference>
<evidence type="ECO:0000259" key="4">
    <source>
        <dbReference type="PROSITE" id="PS50053"/>
    </source>
</evidence>
<dbReference type="EMBL" id="CAJNNW010035767">
    <property type="protein sequence ID" value="CAE8729910.1"/>
    <property type="molecule type" value="Genomic_DNA"/>
</dbReference>
<dbReference type="Proteomes" id="UP000626109">
    <property type="component" value="Unassembled WGS sequence"/>
</dbReference>
<dbReference type="InterPro" id="IPR001680">
    <property type="entry name" value="WD40_rpt"/>
</dbReference>
<keyword evidence="2" id="KW-0677">Repeat</keyword>
<feature type="domain" description="Ubiquitin-like" evidence="4">
    <location>
        <begin position="20"/>
        <end position="73"/>
    </location>
</feature>
<name>A0A813LKB5_POLGL</name>
<dbReference type="Pfam" id="PF00240">
    <property type="entry name" value="ubiquitin"/>
    <property type="match status" value="1"/>
</dbReference>
<keyword evidence="1 3" id="KW-0853">WD repeat</keyword>
<dbReference type="PROSITE" id="PS50053">
    <property type="entry name" value="UBIQUITIN_2"/>
    <property type="match status" value="1"/>
</dbReference>
<protein>
    <recommendedName>
        <fullName evidence="4">Ubiquitin-like domain-containing protein</fullName>
    </recommendedName>
</protein>
<organism evidence="5 6">
    <name type="scientific">Polarella glacialis</name>
    <name type="common">Dinoflagellate</name>
    <dbReference type="NCBI Taxonomy" id="89957"/>
    <lineage>
        <taxon>Eukaryota</taxon>
        <taxon>Sar</taxon>
        <taxon>Alveolata</taxon>
        <taxon>Dinophyceae</taxon>
        <taxon>Suessiales</taxon>
        <taxon>Suessiaceae</taxon>
        <taxon>Polarella</taxon>
    </lineage>
</organism>
<dbReference type="PROSITE" id="PS50082">
    <property type="entry name" value="WD_REPEATS_2"/>
    <property type="match status" value="2"/>
</dbReference>
<accession>A0A813LKB5</accession>
<feature type="repeat" description="WD" evidence="3">
    <location>
        <begin position="109"/>
        <end position="130"/>
    </location>
</feature>
<dbReference type="InterPro" id="IPR000626">
    <property type="entry name" value="Ubiquitin-like_dom"/>
</dbReference>
<proteinExistence type="predicted"/>
<evidence type="ECO:0000256" key="2">
    <source>
        <dbReference type="ARBA" id="ARBA00022737"/>
    </source>
</evidence>
<dbReference type="PANTHER" id="PTHR22847">
    <property type="entry name" value="WD40 REPEAT PROTEIN"/>
    <property type="match status" value="1"/>
</dbReference>
<dbReference type="PANTHER" id="PTHR22847:SF745">
    <property type="entry name" value="F-BOX_WD REPEAT-CONTAINING PROTEIN 7"/>
    <property type="match status" value="1"/>
</dbReference>
<dbReference type="Gene3D" id="2.130.10.10">
    <property type="entry name" value="YVTN repeat-like/Quinoprotein amine dehydrogenase"/>
    <property type="match status" value="2"/>
</dbReference>
<reference evidence="5" key="1">
    <citation type="submission" date="2021-02" db="EMBL/GenBank/DDBJ databases">
        <authorList>
            <person name="Dougan E. K."/>
            <person name="Rhodes N."/>
            <person name="Thang M."/>
            <person name="Chan C."/>
        </authorList>
    </citation>
    <scope>NUCLEOTIDE SEQUENCE</scope>
</reference>
<dbReference type="SUPFAM" id="SSF54236">
    <property type="entry name" value="Ubiquitin-like"/>
    <property type="match status" value="1"/>
</dbReference>
<evidence type="ECO:0000313" key="5">
    <source>
        <dbReference type="EMBL" id="CAE8729910.1"/>
    </source>
</evidence>
<dbReference type="Gene3D" id="3.10.20.90">
    <property type="entry name" value="Phosphatidylinositol 3-kinase Catalytic Subunit, Chain A, domain 1"/>
    <property type="match status" value="1"/>
</dbReference>
<sequence>MVAAARAGARAQQLLDDEDIDVCVTTLSGQVTALLRLSRGTQVAILRGRVQEASGVPAEEQRLLHGDRVLNNNDNSNNIESPTLLRELVEPGCSSLQLTLVRVLRPWALSGGSDGELRLWDLTDGHCFRVLCGHAPVRCVAVDWTARIALSGSSDLVLRLWDLERGACLRELRSECSPRCVSMDWPSRLAVSGCSGSGGVRKSAPLMLWDLATGRCIQGLAAGSAAGPVSCLEADWRRQRVLCGFASGQLQLWDLEAGFCLSELLALPPLHSLIVDWDEQLALSGGSRQACGQLWDLTHGQFLKELPGQGVVERLAMDCSQQRGLSVASGDASAALRLVAWHLGDGTCTQEVEIDLTGPARCVALDLSRDRGLCAIASADEDIQDTLGLIDLASGRCLLELKGHSGHVACAVMT</sequence>
<evidence type="ECO:0000256" key="3">
    <source>
        <dbReference type="PROSITE-ProRule" id="PRU00221"/>
    </source>
</evidence>
<evidence type="ECO:0000256" key="1">
    <source>
        <dbReference type="ARBA" id="ARBA00022574"/>
    </source>
</evidence>
<evidence type="ECO:0000313" key="6">
    <source>
        <dbReference type="Proteomes" id="UP000626109"/>
    </source>
</evidence>
<dbReference type="SMART" id="SM00320">
    <property type="entry name" value="WD40"/>
    <property type="match status" value="4"/>
</dbReference>
<dbReference type="InterPro" id="IPR015943">
    <property type="entry name" value="WD40/YVTN_repeat-like_dom_sf"/>
</dbReference>
<dbReference type="SUPFAM" id="SSF50998">
    <property type="entry name" value="Quinoprotein alcohol dehydrogenase-like"/>
    <property type="match status" value="1"/>
</dbReference>
<dbReference type="InterPro" id="IPR029071">
    <property type="entry name" value="Ubiquitin-like_domsf"/>
</dbReference>
<feature type="repeat" description="WD" evidence="3">
    <location>
        <begin position="137"/>
        <end position="171"/>
    </location>
</feature>
<dbReference type="Pfam" id="PF00400">
    <property type="entry name" value="WD40"/>
    <property type="match status" value="1"/>
</dbReference>